<dbReference type="Gene3D" id="1.10.760.10">
    <property type="entry name" value="Cytochrome c-like domain"/>
    <property type="match status" value="1"/>
</dbReference>
<evidence type="ECO:0000256" key="3">
    <source>
        <dbReference type="ARBA" id="ARBA00023004"/>
    </source>
</evidence>
<feature type="domain" description="Cytochrome c" evidence="5">
    <location>
        <begin position="4"/>
        <end position="95"/>
    </location>
</feature>
<keyword evidence="3 4" id="KW-0408">Iron</keyword>
<name>A0A846MCR4_9SPHN</name>
<dbReference type="GO" id="GO:0009055">
    <property type="term" value="F:electron transfer activity"/>
    <property type="evidence" value="ECO:0007669"/>
    <property type="project" value="InterPro"/>
</dbReference>
<dbReference type="InterPro" id="IPR009056">
    <property type="entry name" value="Cyt_c-like_dom"/>
</dbReference>
<keyword evidence="1 4" id="KW-0349">Heme</keyword>
<evidence type="ECO:0000256" key="2">
    <source>
        <dbReference type="ARBA" id="ARBA00022723"/>
    </source>
</evidence>
<evidence type="ECO:0000259" key="5">
    <source>
        <dbReference type="PROSITE" id="PS51007"/>
    </source>
</evidence>
<dbReference type="EMBL" id="JAASQR010000004">
    <property type="protein sequence ID" value="NIJ17954.1"/>
    <property type="molecule type" value="Genomic_DNA"/>
</dbReference>
<evidence type="ECO:0000313" key="7">
    <source>
        <dbReference type="Proteomes" id="UP000576821"/>
    </source>
</evidence>
<keyword evidence="7" id="KW-1185">Reference proteome</keyword>
<dbReference type="PROSITE" id="PS51007">
    <property type="entry name" value="CYTC"/>
    <property type="match status" value="1"/>
</dbReference>
<dbReference type="AlphaFoldDB" id="A0A846MCR4"/>
<accession>A0A846MCR4</accession>
<evidence type="ECO:0000256" key="1">
    <source>
        <dbReference type="ARBA" id="ARBA00022617"/>
    </source>
</evidence>
<evidence type="ECO:0000256" key="4">
    <source>
        <dbReference type="PROSITE-ProRule" id="PRU00433"/>
    </source>
</evidence>
<keyword evidence="2 4" id="KW-0479">Metal-binding</keyword>
<sequence>MPQASAERGKEAIERAGCAACHRIPGARWPKGAVGPSLEGFADQGLIAGRVPNRPDLLAAFIRNAPAVLPGTTMPAMPLSEEEARDVAAYLYGTR</sequence>
<comment type="caution">
    <text evidence="6">The sequence shown here is derived from an EMBL/GenBank/DDBJ whole genome shotgun (WGS) entry which is preliminary data.</text>
</comment>
<dbReference type="InterPro" id="IPR036909">
    <property type="entry name" value="Cyt_c-like_dom_sf"/>
</dbReference>
<dbReference type="SUPFAM" id="SSF46626">
    <property type="entry name" value="Cytochrome c"/>
    <property type="match status" value="1"/>
</dbReference>
<proteinExistence type="predicted"/>
<reference evidence="6 7" key="1">
    <citation type="submission" date="2020-03" db="EMBL/GenBank/DDBJ databases">
        <title>Genomic Encyclopedia of Type Strains, Phase IV (KMG-IV): sequencing the most valuable type-strain genomes for metagenomic binning, comparative biology and taxonomic classification.</title>
        <authorList>
            <person name="Goeker M."/>
        </authorList>
    </citation>
    <scope>NUCLEOTIDE SEQUENCE [LARGE SCALE GENOMIC DNA]</scope>
    <source>
        <strain evidence="6 7">DSM 21299</strain>
    </source>
</reference>
<gene>
    <name evidence="6" type="ORF">FHS54_002954</name>
</gene>
<dbReference type="RefSeq" id="WP_167304856.1">
    <property type="nucleotide sequence ID" value="NZ_JAASQR010000004.1"/>
</dbReference>
<protein>
    <submittedName>
        <fullName evidence="6">Cytochrome c1</fullName>
    </submittedName>
</protein>
<organism evidence="6 7">
    <name type="scientific">Sphingobium vermicomposti</name>
    <dbReference type="NCBI Taxonomy" id="529005"/>
    <lineage>
        <taxon>Bacteria</taxon>
        <taxon>Pseudomonadati</taxon>
        <taxon>Pseudomonadota</taxon>
        <taxon>Alphaproteobacteria</taxon>
        <taxon>Sphingomonadales</taxon>
        <taxon>Sphingomonadaceae</taxon>
        <taxon>Sphingobium</taxon>
    </lineage>
</organism>
<dbReference type="Pfam" id="PF00034">
    <property type="entry name" value="Cytochrom_C"/>
    <property type="match status" value="1"/>
</dbReference>
<evidence type="ECO:0000313" key="6">
    <source>
        <dbReference type="EMBL" id="NIJ17954.1"/>
    </source>
</evidence>
<dbReference type="GO" id="GO:0020037">
    <property type="term" value="F:heme binding"/>
    <property type="evidence" value="ECO:0007669"/>
    <property type="project" value="InterPro"/>
</dbReference>
<dbReference type="GO" id="GO:0046872">
    <property type="term" value="F:metal ion binding"/>
    <property type="evidence" value="ECO:0007669"/>
    <property type="project" value="UniProtKB-KW"/>
</dbReference>
<dbReference type="Proteomes" id="UP000576821">
    <property type="component" value="Unassembled WGS sequence"/>
</dbReference>